<feature type="compositionally biased region" description="Low complexity" evidence="1">
    <location>
        <begin position="344"/>
        <end position="355"/>
    </location>
</feature>
<feature type="compositionally biased region" description="Polar residues" evidence="1">
    <location>
        <begin position="238"/>
        <end position="264"/>
    </location>
</feature>
<feature type="region of interest" description="Disordered" evidence="1">
    <location>
        <begin position="1"/>
        <end position="218"/>
    </location>
</feature>
<feature type="compositionally biased region" description="Low complexity" evidence="1">
    <location>
        <begin position="117"/>
        <end position="135"/>
    </location>
</feature>
<reference evidence="3" key="1">
    <citation type="journal article" date="2016" name="Nat. Biotechnol.">
        <title>Sequencing wild and cultivated cassava and related species reveals extensive interspecific hybridization and genetic diversity.</title>
        <authorList>
            <person name="Bredeson J.V."/>
            <person name="Lyons J.B."/>
            <person name="Prochnik S.E."/>
            <person name="Wu G.A."/>
            <person name="Ha C.M."/>
            <person name="Edsinger-Gonzales E."/>
            <person name="Grimwood J."/>
            <person name="Schmutz J."/>
            <person name="Rabbi I.Y."/>
            <person name="Egesi C."/>
            <person name="Nauluvula P."/>
            <person name="Lebot V."/>
            <person name="Ndunguru J."/>
            <person name="Mkamilo G."/>
            <person name="Bart R.S."/>
            <person name="Setter T.L."/>
            <person name="Gleadow R.M."/>
            <person name="Kulakow P."/>
            <person name="Ferguson M.E."/>
            <person name="Rounsley S."/>
            <person name="Rokhsar D.S."/>
        </authorList>
    </citation>
    <scope>NUCLEOTIDE SEQUENCE [LARGE SCALE GENOMIC DNA]</scope>
    <source>
        <strain evidence="3">cv. AM560-2</strain>
    </source>
</reference>
<evidence type="ECO:0000313" key="3">
    <source>
        <dbReference type="Proteomes" id="UP000091857"/>
    </source>
</evidence>
<feature type="region of interest" description="Disordered" evidence="1">
    <location>
        <begin position="236"/>
        <end position="330"/>
    </location>
</feature>
<feature type="compositionally biased region" description="Polar residues" evidence="1">
    <location>
        <begin position="368"/>
        <end position="393"/>
    </location>
</feature>
<protein>
    <submittedName>
        <fullName evidence="2">Uncharacterized protein</fullName>
    </submittedName>
</protein>
<accession>A0A2C9UNM7</accession>
<dbReference type="EMBL" id="CM004399">
    <property type="protein sequence ID" value="OAY32685.1"/>
    <property type="molecule type" value="Genomic_DNA"/>
</dbReference>
<feature type="compositionally biased region" description="Basic and acidic residues" evidence="1">
    <location>
        <begin position="265"/>
        <end position="284"/>
    </location>
</feature>
<feature type="compositionally biased region" description="Basic and acidic residues" evidence="1">
    <location>
        <begin position="99"/>
        <end position="111"/>
    </location>
</feature>
<dbReference type="GO" id="GO:0007142">
    <property type="term" value="P:male meiosis II"/>
    <property type="evidence" value="ECO:0007669"/>
    <property type="project" value="InterPro"/>
</dbReference>
<feature type="region of interest" description="Disordered" evidence="1">
    <location>
        <begin position="342"/>
        <end position="402"/>
    </location>
</feature>
<evidence type="ECO:0000256" key="1">
    <source>
        <dbReference type="SAM" id="MobiDB-lite"/>
    </source>
</evidence>
<dbReference type="Gramene" id="Manes.13G037900.1.v8.1">
    <property type="protein sequence ID" value="Manes.13G037900.1.v8.1.CDS"/>
    <property type="gene ID" value="Manes.13G037900.v8.1"/>
</dbReference>
<feature type="compositionally biased region" description="Acidic residues" evidence="1">
    <location>
        <begin position="89"/>
        <end position="98"/>
    </location>
</feature>
<dbReference type="Proteomes" id="UP000091857">
    <property type="component" value="Chromosome 13"/>
</dbReference>
<name>A0A2C9UNM7_MANES</name>
<comment type="caution">
    <text evidence="2">The sequence shown here is derived from an EMBL/GenBank/DDBJ whole genome shotgun (WGS) entry which is preliminary data.</text>
</comment>
<feature type="compositionally biased region" description="Basic and acidic residues" evidence="1">
    <location>
        <begin position="56"/>
        <end position="65"/>
    </location>
</feature>
<organism evidence="2 3">
    <name type="scientific">Manihot esculenta</name>
    <name type="common">Cassava</name>
    <name type="synonym">Jatropha manihot</name>
    <dbReference type="NCBI Taxonomy" id="3983"/>
    <lineage>
        <taxon>Eukaryota</taxon>
        <taxon>Viridiplantae</taxon>
        <taxon>Streptophyta</taxon>
        <taxon>Embryophyta</taxon>
        <taxon>Tracheophyta</taxon>
        <taxon>Spermatophyta</taxon>
        <taxon>Magnoliopsida</taxon>
        <taxon>eudicotyledons</taxon>
        <taxon>Gunneridae</taxon>
        <taxon>Pentapetalae</taxon>
        <taxon>rosids</taxon>
        <taxon>fabids</taxon>
        <taxon>Malpighiales</taxon>
        <taxon>Euphorbiaceae</taxon>
        <taxon>Crotonoideae</taxon>
        <taxon>Manihoteae</taxon>
        <taxon>Manihot</taxon>
    </lineage>
</organism>
<dbReference type="PANTHER" id="PTHR33318">
    <property type="entry name" value="ASPARTYL/GLUTAMYL-TRNA(ASN/GLN) AMIDOTRANSFERASE SUBUNIT"/>
    <property type="match status" value="1"/>
</dbReference>
<dbReference type="OrthoDB" id="1925835at2759"/>
<keyword evidence="3" id="KW-1185">Reference proteome</keyword>
<feature type="compositionally biased region" description="Basic and acidic residues" evidence="1">
    <location>
        <begin position="202"/>
        <end position="217"/>
    </location>
</feature>
<dbReference type="OMA" id="CKGIPNT"/>
<feature type="compositionally biased region" description="Polar residues" evidence="1">
    <location>
        <begin position="74"/>
        <end position="83"/>
    </location>
</feature>
<feature type="compositionally biased region" description="Basic residues" evidence="1">
    <location>
        <begin position="13"/>
        <end position="23"/>
    </location>
</feature>
<dbReference type="AlphaFoldDB" id="A0A2C9UNM7"/>
<feature type="compositionally biased region" description="Acidic residues" evidence="1">
    <location>
        <begin position="145"/>
        <end position="180"/>
    </location>
</feature>
<proteinExistence type="predicted"/>
<dbReference type="InterPro" id="IPR039300">
    <property type="entry name" value="JASON"/>
</dbReference>
<feature type="compositionally biased region" description="Polar residues" evidence="1">
    <location>
        <begin position="292"/>
        <end position="309"/>
    </location>
</feature>
<evidence type="ECO:0000313" key="2">
    <source>
        <dbReference type="EMBL" id="OAY32685.1"/>
    </source>
</evidence>
<dbReference type="STRING" id="3983.A0A2C9UNM7"/>
<dbReference type="PANTHER" id="PTHR33318:SF4">
    <property type="entry name" value="OS04G0511700 PROTEIN"/>
    <property type="match status" value="1"/>
</dbReference>
<feature type="compositionally biased region" description="Polar residues" evidence="1">
    <location>
        <begin position="35"/>
        <end position="54"/>
    </location>
</feature>
<gene>
    <name evidence="2" type="ORF">MANES_13G037900v8</name>
</gene>
<sequence>MGCFLGCFGSSKDRRRRKQRHKVQPREQRNAGYNPVQSAVSLVQNNPEKSTNPVSEIRDNPEEKLSLSPRKKVTFNSSVTTYEHVSVEESTEFPAENEDERRKREEKEENLAKPTQSQSSSEDGSITSSSGSYPSNHRYQNCRDSDDELDYGESEIEDDEEEDEDGGELDYDDCYEDDGILESRPPPFTEEIENPAVVSGLPERELKPNPNVRDRSGYVHSVLNPVENLTQWKAVKSKGTTPLKQQKENITLSQEPRNSFSSEPSFREMRFSFDAKSDQSKKQNQEIAVDASLSNWLGSSENTPINKPSTIGFGAMSVGSNSPRSFEDRPILGALTVEELKQISVSSSPRKSPSHSPDEMAIIGSVGTYWNHSGSGKDSGSASTFKGIPNTTSKYREDKRVNWHSTPFETRLERALNGGAAAGTHTSNVQ</sequence>